<evidence type="ECO:0000256" key="3">
    <source>
        <dbReference type="ARBA" id="ARBA00023002"/>
    </source>
</evidence>
<evidence type="ECO:0000313" key="7">
    <source>
        <dbReference type="Proteomes" id="UP000823615"/>
    </source>
</evidence>
<dbReference type="InterPro" id="IPR012675">
    <property type="entry name" value="Beta-grasp_dom_sf"/>
</dbReference>
<dbReference type="InterPro" id="IPR016208">
    <property type="entry name" value="Ald_Oxase/xanthine_DH-like"/>
</dbReference>
<evidence type="ECO:0000256" key="4">
    <source>
        <dbReference type="ARBA" id="ARBA00023004"/>
    </source>
</evidence>
<dbReference type="GO" id="GO:0005506">
    <property type="term" value="F:iron ion binding"/>
    <property type="evidence" value="ECO:0007669"/>
    <property type="project" value="InterPro"/>
</dbReference>
<dbReference type="InterPro" id="IPR036856">
    <property type="entry name" value="Ald_Oxase/Xan_DH_a/b_sf"/>
</dbReference>
<dbReference type="InterPro" id="IPR002888">
    <property type="entry name" value="2Fe-2S-bd"/>
</dbReference>
<dbReference type="Pfam" id="PF01315">
    <property type="entry name" value="Ald_Xan_dh_C"/>
    <property type="match status" value="1"/>
</dbReference>
<keyword evidence="2" id="KW-0479">Metal-binding</keyword>
<evidence type="ECO:0000313" key="6">
    <source>
        <dbReference type="EMBL" id="MBO8436299.1"/>
    </source>
</evidence>
<dbReference type="SUPFAM" id="SSF47741">
    <property type="entry name" value="CO dehydrogenase ISP C-domain like"/>
    <property type="match status" value="1"/>
</dbReference>
<dbReference type="Pfam" id="PF00111">
    <property type="entry name" value="Fer2"/>
    <property type="match status" value="1"/>
</dbReference>
<dbReference type="Gene3D" id="3.90.1170.50">
    <property type="entry name" value="Aldehyde oxidase/xanthine dehydrogenase, a/b hammerhead"/>
    <property type="match status" value="1"/>
</dbReference>
<dbReference type="Proteomes" id="UP000823615">
    <property type="component" value="Unassembled WGS sequence"/>
</dbReference>
<dbReference type="SUPFAM" id="SSF54665">
    <property type="entry name" value="CO dehydrogenase molybdoprotein N-domain-like"/>
    <property type="match status" value="1"/>
</dbReference>
<dbReference type="PROSITE" id="PS51085">
    <property type="entry name" value="2FE2S_FER_2"/>
    <property type="match status" value="1"/>
</dbReference>
<dbReference type="GO" id="GO:0004854">
    <property type="term" value="F:xanthine dehydrogenase activity"/>
    <property type="evidence" value="ECO:0007669"/>
    <property type="project" value="UniProtKB-EC"/>
</dbReference>
<evidence type="ECO:0000256" key="1">
    <source>
        <dbReference type="ARBA" id="ARBA00006849"/>
    </source>
</evidence>
<dbReference type="SMART" id="SM01008">
    <property type="entry name" value="Ald_Xan_dh_C"/>
    <property type="match status" value="1"/>
</dbReference>
<dbReference type="GO" id="GO:0051537">
    <property type="term" value="F:2 iron, 2 sulfur cluster binding"/>
    <property type="evidence" value="ECO:0007669"/>
    <property type="project" value="InterPro"/>
</dbReference>
<dbReference type="InterPro" id="IPR036884">
    <property type="entry name" value="2Fe-2S-bd_dom_sf"/>
</dbReference>
<reference evidence="6" key="1">
    <citation type="submission" date="2020-10" db="EMBL/GenBank/DDBJ databases">
        <authorList>
            <person name="Gilroy R."/>
        </authorList>
    </citation>
    <scope>NUCLEOTIDE SEQUENCE</scope>
    <source>
        <strain evidence="6">7293</strain>
    </source>
</reference>
<dbReference type="SUPFAM" id="SSF54292">
    <property type="entry name" value="2Fe-2S ferredoxin-like"/>
    <property type="match status" value="1"/>
</dbReference>
<dbReference type="Pfam" id="PF02738">
    <property type="entry name" value="MoCoBD_1"/>
    <property type="match status" value="1"/>
</dbReference>
<dbReference type="PANTHER" id="PTHR11908">
    <property type="entry name" value="XANTHINE DEHYDROGENASE"/>
    <property type="match status" value="1"/>
</dbReference>
<evidence type="ECO:0000256" key="2">
    <source>
        <dbReference type="ARBA" id="ARBA00022723"/>
    </source>
</evidence>
<keyword evidence="3 6" id="KW-0560">Oxidoreductase</keyword>
<comment type="similarity">
    <text evidence="1">Belongs to the xanthine dehydrogenase family.</text>
</comment>
<name>A0A9D9DYA5_9SPIO</name>
<gene>
    <name evidence="6" type="primary">xdh</name>
    <name evidence="6" type="ORF">IAA97_04915</name>
</gene>
<dbReference type="InterPro" id="IPR017697">
    <property type="entry name" value="Xdh"/>
</dbReference>
<dbReference type="Gene3D" id="1.10.150.120">
    <property type="entry name" value="[2Fe-2S]-binding domain"/>
    <property type="match status" value="1"/>
</dbReference>
<organism evidence="6 7">
    <name type="scientific">Candidatus Ornithospirochaeta stercoripullorum</name>
    <dbReference type="NCBI Taxonomy" id="2840899"/>
    <lineage>
        <taxon>Bacteria</taxon>
        <taxon>Pseudomonadati</taxon>
        <taxon>Spirochaetota</taxon>
        <taxon>Spirochaetia</taxon>
        <taxon>Spirochaetales</taxon>
        <taxon>Spirochaetaceae</taxon>
        <taxon>Spirochaetaceae incertae sedis</taxon>
        <taxon>Candidatus Ornithospirochaeta</taxon>
    </lineage>
</organism>
<dbReference type="InterPro" id="IPR008274">
    <property type="entry name" value="AldOxase/xan_DH_MoCoBD1"/>
</dbReference>
<dbReference type="InterPro" id="IPR036010">
    <property type="entry name" value="2Fe-2S_ferredoxin-like_sf"/>
</dbReference>
<dbReference type="Pfam" id="PF20256">
    <property type="entry name" value="MoCoBD_2"/>
    <property type="match status" value="2"/>
</dbReference>
<feature type="domain" description="2Fe-2S ferredoxin-type" evidence="5">
    <location>
        <begin position="1"/>
        <end position="73"/>
    </location>
</feature>
<dbReference type="Gene3D" id="3.10.20.30">
    <property type="match status" value="1"/>
</dbReference>
<reference evidence="6" key="2">
    <citation type="journal article" date="2021" name="PeerJ">
        <title>Extensive microbial diversity within the chicken gut microbiome revealed by metagenomics and culture.</title>
        <authorList>
            <person name="Gilroy R."/>
            <person name="Ravi A."/>
            <person name="Getino M."/>
            <person name="Pursley I."/>
            <person name="Horton D.L."/>
            <person name="Alikhan N.F."/>
            <person name="Baker D."/>
            <person name="Gharbi K."/>
            <person name="Hall N."/>
            <person name="Watson M."/>
            <person name="Adriaenssens E.M."/>
            <person name="Foster-Nyarko E."/>
            <person name="Jarju S."/>
            <person name="Secka A."/>
            <person name="Antonio M."/>
            <person name="Oren A."/>
            <person name="Chaudhuri R.R."/>
            <person name="La Ragione R."/>
            <person name="Hildebrand F."/>
            <person name="Pallen M.J."/>
        </authorList>
    </citation>
    <scope>NUCLEOTIDE SEQUENCE</scope>
    <source>
        <strain evidence="6">7293</strain>
    </source>
</reference>
<dbReference type="Pfam" id="PF01799">
    <property type="entry name" value="Fer2_2"/>
    <property type="match status" value="1"/>
</dbReference>
<dbReference type="AlphaFoldDB" id="A0A9D9DYA5"/>
<dbReference type="InterPro" id="IPR037165">
    <property type="entry name" value="AldOxase/xan_DH_Mopterin-bd_sf"/>
</dbReference>
<dbReference type="PROSITE" id="PS00197">
    <property type="entry name" value="2FE2S_FER_1"/>
    <property type="match status" value="1"/>
</dbReference>
<dbReference type="Gene3D" id="3.30.365.10">
    <property type="entry name" value="Aldehyde oxidase/xanthine dehydrogenase, molybdopterin binding domain"/>
    <property type="match status" value="5"/>
</dbReference>
<protein>
    <submittedName>
        <fullName evidence="6">Selenium-dependent xanthine dehydrogenase</fullName>
        <ecNumber evidence="6">1.17.1.4</ecNumber>
    </submittedName>
</protein>
<dbReference type="EMBL" id="JADIMT010000060">
    <property type="protein sequence ID" value="MBO8436299.1"/>
    <property type="molecule type" value="Genomic_DNA"/>
</dbReference>
<dbReference type="CDD" id="cd00207">
    <property type="entry name" value="fer2"/>
    <property type="match status" value="1"/>
</dbReference>
<sequence length="856" mass="92077">MRFTINNINYTTDSDTTLLNYIRNTLGLTGTKDGCSEGACGACSVIINGKLRKACKEKLSKLDGAEIVTIEGLSEREKAIYTYAFTEAGAVQCGFCTPGMVMAAKALIDSNNDPSSDDVRKALRGNICRCTGYVKIENAVFLAAKLIRTGEAVPDDNTDPSLSGDMARIDAREKVLGTGIYTDDIKVEGMLYASALRSPYPRIRLKAINTEEAEKIPGFVRVIKAEDVPNNIHGHLIADWPVLIAQEATTAYTGDALCLAVAETEEALEEVKKAIKLDYEILEGVFTPEEALEEKIQVHEGHSNVMDHEHISRGNADAAIRSSAFIVDEVYTTPFTEHAFMEPECAVALPDSDGVLVYASDQSVYDDQREIARMLSLPKDKVRVHATLVGGGFGGKEDMSVQHHAALASWLLKKPVKVKLTRQESLCVHPKRHPMSIHITVGADKNGIIKGAKAEILADTGAYASLGGPVLQRACTHASGPYNFQNFEVDGKALYTNNVPSGAFRGFGVTQSCFAMESAIDELARKAGLDPFEIRLRNILHPGDIMPNGQIASPDTGIAECLEAVRDAYYSSKRTGIALAMKNSGVGVGVPDAGRCTLSIEKGLIHIRSSAACMGQGIGTVMLQIASKTLSLPASMFIVEHPDTSRTPDSGTSTASRQTAFTGEAVRLASEKLKGALKSKTLKELEGKEYSAAFDFPTDPITSEKEHPVSHLAYSYSAQVAEIGEDGRVKKITAACDAGTVVNRLAIEGQIEGGVVMGMGYALTENFITEEGFVKSKYATLGLLRAPDRPEIETILVQAKGKLPTSYGAKGIGELCTIPTAPAIANAYRAIDGIVRHSLPLENTPYNRKKRADHLV</sequence>
<dbReference type="SUPFAM" id="SSF56003">
    <property type="entry name" value="Molybdenum cofactor-binding domain"/>
    <property type="match status" value="1"/>
</dbReference>
<keyword evidence="4" id="KW-0408">Iron</keyword>
<dbReference type="EC" id="1.17.1.4" evidence="6"/>
<dbReference type="InterPro" id="IPR046867">
    <property type="entry name" value="AldOxase/xan_DH_MoCoBD2"/>
</dbReference>
<dbReference type="NCBIfam" id="TIGR03311">
    <property type="entry name" value="Se_dep_XDH"/>
    <property type="match status" value="1"/>
</dbReference>
<accession>A0A9D9DYA5</accession>
<dbReference type="InterPro" id="IPR000674">
    <property type="entry name" value="Ald_Oxase/Xan_DH_a/b"/>
</dbReference>
<dbReference type="InterPro" id="IPR001041">
    <property type="entry name" value="2Fe-2S_ferredoxin-type"/>
</dbReference>
<dbReference type="PANTHER" id="PTHR11908:SF157">
    <property type="entry name" value="XANTHINE DEHYDROGENASE SUBUNIT D-RELATED"/>
    <property type="match status" value="1"/>
</dbReference>
<dbReference type="InterPro" id="IPR006058">
    <property type="entry name" value="2Fe2S_fd_BS"/>
</dbReference>
<proteinExistence type="inferred from homology"/>
<evidence type="ECO:0000259" key="5">
    <source>
        <dbReference type="PROSITE" id="PS51085"/>
    </source>
</evidence>
<comment type="caution">
    <text evidence="6">The sequence shown here is derived from an EMBL/GenBank/DDBJ whole genome shotgun (WGS) entry which is preliminary data.</text>
</comment>